<dbReference type="InterPro" id="IPR047215">
    <property type="entry name" value="Galactose_mutarotase-like"/>
</dbReference>
<dbReference type="Proteomes" id="UP001059597">
    <property type="component" value="Chromosome"/>
</dbReference>
<evidence type="ECO:0000256" key="3">
    <source>
        <dbReference type="ARBA" id="ARBA00023235"/>
    </source>
</evidence>
<dbReference type="CDD" id="cd09019">
    <property type="entry name" value="galactose_mutarotase_like"/>
    <property type="match status" value="1"/>
</dbReference>
<dbReference type="InterPro" id="IPR008183">
    <property type="entry name" value="Aldose_1/G6P_1-epimerase"/>
</dbReference>
<dbReference type="PANTHER" id="PTHR10091">
    <property type="entry name" value="ALDOSE-1-EPIMERASE"/>
    <property type="match status" value="1"/>
</dbReference>
<proteinExistence type="inferred from homology"/>
<evidence type="ECO:0000256" key="2">
    <source>
        <dbReference type="ARBA" id="ARBA00006206"/>
    </source>
</evidence>
<reference evidence="7" key="1">
    <citation type="submission" date="2022-06" db="EMBL/GenBank/DDBJ databases">
        <title>Complete genome sequence of Streptomyces nigrescens HEK616.</title>
        <authorList>
            <person name="Asamizu S."/>
            <person name="Onaka H."/>
        </authorList>
    </citation>
    <scope>NUCLEOTIDE SEQUENCE</scope>
    <source>
        <strain evidence="7">HEK616</strain>
    </source>
</reference>
<dbReference type="EMBL" id="AP026073">
    <property type="protein sequence ID" value="BDM67594.1"/>
    <property type="molecule type" value="Genomic_DNA"/>
</dbReference>
<dbReference type="PANTHER" id="PTHR10091:SF0">
    <property type="entry name" value="GALACTOSE MUTAROTASE"/>
    <property type="match status" value="1"/>
</dbReference>
<dbReference type="InterPro" id="IPR015443">
    <property type="entry name" value="Aldose_1-epimerase"/>
</dbReference>
<dbReference type="Gene3D" id="2.70.98.10">
    <property type="match status" value="1"/>
</dbReference>
<gene>
    <name evidence="7" type="ORF">HEK616_10810</name>
</gene>
<evidence type="ECO:0000256" key="6">
    <source>
        <dbReference type="SAM" id="MobiDB-lite"/>
    </source>
</evidence>
<evidence type="ECO:0000313" key="8">
    <source>
        <dbReference type="Proteomes" id="UP001059597"/>
    </source>
</evidence>
<dbReference type="SUPFAM" id="SSF74650">
    <property type="entry name" value="Galactose mutarotase-like"/>
    <property type="match status" value="1"/>
</dbReference>
<sequence length="354" mass="37540">MKTQVSREPFGTLDDGTGVDRWTLESGAGPDALRVRVLTYGGIVQTIEAPDRDGRSGQLALGFRDLASYVAHGGSHFGALVGRYANRIAGAAFPLDGRTYPLTANDGRNSLHGGPRSFSRVVWDAREVEGGVELHRVSPDGEEGFPGNLDVRVTYTLSPGPRGGTLHLSYDAHSDAPTVLNLTNHTYLHLGGDGNGSATGHELRLAASRYTPVDDTGIPLPGAPVEVAGTRFDFRAARAVGDPYDHNFVLDGGVTTTPRPVAELYDPASGRALELATTEPGLQLYTADHLDGSLTGFSGLPYGPAAGLALETQHFPDSPNRPDYPSTVLRPGEVHHSETVYHFSVRPREAGAAS</sequence>
<keyword evidence="4 5" id="KW-0119">Carbohydrate metabolism</keyword>
<dbReference type="PIRSF" id="PIRSF005096">
    <property type="entry name" value="GALM"/>
    <property type="match status" value="1"/>
</dbReference>
<dbReference type="Pfam" id="PF01263">
    <property type="entry name" value="Aldose_epim"/>
    <property type="match status" value="1"/>
</dbReference>
<keyword evidence="3 5" id="KW-0413">Isomerase</keyword>
<evidence type="ECO:0000256" key="5">
    <source>
        <dbReference type="PIRNR" id="PIRNR005096"/>
    </source>
</evidence>
<keyword evidence="8" id="KW-1185">Reference proteome</keyword>
<evidence type="ECO:0000313" key="7">
    <source>
        <dbReference type="EMBL" id="BDM67594.1"/>
    </source>
</evidence>
<evidence type="ECO:0000256" key="1">
    <source>
        <dbReference type="ARBA" id="ARBA00005028"/>
    </source>
</evidence>
<accession>A0ABM7ZNA0</accession>
<evidence type="ECO:0000256" key="4">
    <source>
        <dbReference type="ARBA" id="ARBA00023277"/>
    </source>
</evidence>
<dbReference type="EC" id="5.1.3.3" evidence="5"/>
<comment type="pathway">
    <text evidence="1 5">Carbohydrate metabolism; hexose metabolism.</text>
</comment>
<dbReference type="InterPro" id="IPR011013">
    <property type="entry name" value="Gal_mutarotase_sf_dom"/>
</dbReference>
<feature type="region of interest" description="Disordered" evidence="6">
    <location>
        <begin position="1"/>
        <end position="21"/>
    </location>
</feature>
<protein>
    <recommendedName>
        <fullName evidence="5">Aldose 1-epimerase</fullName>
        <ecNumber evidence="5">5.1.3.3</ecNumber>
    </recommendedName>
</protein>
<dbReference type="RefSeq" id="WP_261951728.1">
    <property type="nucleotide sequence ID" value="NZ_AP026073.1"/>
</dbReference>
<comment type="catalytic activity">
    <reaction evidence="5">
        <text>alpha-D-glucose = beta-D-glucose</text>
        <dbReference type="Rhea" id="RHEA:10264"/>
        <dbReference type="ChEBI" id="CHEBI:15903"/>
        <dbReference type="ChEBI" id="CHEBI:17925"/>
        <dbReference type="EC" id="5.1.3.3"/>
    </reaction>
</comment>
<organism evidence="7 8">
    <name type="scientific">Streptomyces nigrescens</name>
    <dbReference type="NCBI Taxonomy" id="1920"/>
    <lineage>
        <taxon>Bacteria</taxon>
        <taxon>Bacillati</taxon>
        <taxon>Actinomycetota</taxon>
        <taxon>Actinomycetes</taxon>
        <taxon>Kitasatosporales</taxon>
        <taxon>Streptomycetaceae</taxon>
        <taxon>Streptomyces</taxon>
    </lineage>
</organism>
<dbReference type="InterPro" id="IPR014718">
    <property type="entry name" value="GH-type_carb-bd"/>
</dbReference>
<comment type="similarity">
    <text evidence="2 5">Belongs to the aldose epimerase family.</text>
</comment>
<name>A0ABM7ZNA0_STRNI</name>